<feature type="region of interest" description="Disordered" evidence="1">
    <location>
        <begin position="36"/>
        <end position="96"/>
    </location>
</feature>
<feature type="compositionally biased region" description="Low complexity" evidence="1">
    <location>
        <begin position="52"/>
        <end position="64"/>
    </location>
</feature>
<reference evidence="2" key="1">
    <citation type="submission" date="2023-04" db="EMBL/GenBank/DDBJ databases">
        <authorList>
            <consortium name="ELIXIR-Norway"/>
        </authorList>
    </citation>
    <scope>NUCLEOTIDE SEQUENCE [LARGE SCALE GENOMIC DNA]</scope>
</reference>
<evidence type="ECO:0000256" key="1">
    <source>
        <dbReference type="SAM" id="MobiDB-lite"/>
    </source>
</evidence>
<keyword evidence="3" id="KW-1185">Reference proteome</keyword>
<feature type="compositionally biased region" description="Basic residues" evidence="1">
    <location>
        <begin position="65"/>
        <end position="76"/>
    </location>
</feature>
<protein>
    <submittedName>
        <fullName evidence="2">Uncharacterized protein</fullName>
    </submittedName>
</protein>
<gene>
    <name evidence="2" type="ORF">MRATA1EN1_LOCUS8981</name>
</gene>
<accession>A0ABN8YJW7</accession>
<dbReference type="EMBL" id="OX459955">
    <property type="protein sequence ID" value="CAI9160019.1"/>
    <property type="molecule type" value="Genomic_DNA"/>
</dbReference>
<name>A0ABN8YJW7_RANTA</name>
<feature type="region of interest" description="Disordered" evidence="1">
    <location>
        <begin position="122"/>
        <end position="158"/>
    </location>
</feature>
<dbReference type="Proteomes" id="UP001176941">
    <property type="component" value="Chromosome 19"/>
</dbReference>
<evidence type="ECO:0000313" key="3">
    <source>
        <dbReference type="Proteomes" id="UP001176941"/>
    </source>
</evidence>
<organism evidence="2 3">
    <name type="scientific">Rangifer tarandus platyrhynchus</name>
    <name type="common">Svalbard reindeer</name>
    <dbReference type="NCBI Taxonomy" id="3082113"/>
    <lineage>
        <taxon>Eukaryota</taxon>
        <taxon>Metazoa</taxon>
        <taxon>Chordata</taxon>
        <taxon>Craniata</taxon>
        <taxon>Vertebrata</taxon>
        <taxon>Euteleostomi</taxon>
        <taxon>Mammalia</taxon>
        <taxon>Eutheria</taxon>
        <taxon>Laurasiatheria</taxon>
        <taxon>Artiodactyla</taxon>
        <taxon>Ruminantia</taxon>
        <taxon>Pecora</taxon>
        <taxon>Cervidae</taxon>
        <taxon>Odocoileinae</taxon>
        <taxon>Rangifer</taxon>
    </lineage>
</organism>
<sequence>MLKTGSRPPAGKALAALLRSALLPHALRAGPSASFSRFRASHEFPPPPLPPLRRASARSSFPPASRRRRLPQRRGRSVTGPFSAFSPRTCGGSARPVRPPWCPGPLGPAASLTHPAARFLNSDAAPRAPGPAGGAARLQPPQCPAARAGIGWTPSGRQ</sequence>
<evidence type="ECO:0000313" key="2">
    <source>
        <dbReference type="EMBL" id="CAI9160019.1"/>
    </source>
</evidence>
<proteinExistence type="predicted"/>